<feature type="transmembrane region" description="Helical" evidence="1">
    <location>
        <begin position="344"/>
        <end position="372"/>
    </location>
</feature>
<sequence length="395" mass="39063">MAGAVTAVVGFTSSFAVVLTGLAAVGASAQQAASGLLVLCLTMGLGSLLFSWKLRMPVTMAWSTPGAALLAAGSTPEGGFSTAVSGFLLAGILIALCGLVRPLGRLVELIPGPLAQAMLAGVLLLLCTQPITAAAHSPAAILPVLATWLLLMRFARRWAVPGAFAVAVVVMVVSGTFSRIDPTHLAPQLTLISPGWDPAGIVAIGVPLFLVTMTSQNIPGMAVLATYGYRPKLGPALLYTGVATAAGAPTGAHAINLAAISAALSAGPGAGPDRDRRWIAGVTCGLLYLVVLGPASAAAVALTQAAPDGIMAAIAGLALIATFASAAAGALADPGMRDAAAITFLVAASGLTIGGIGAAFWALVAGGLYLLVTHRRAAPPTPPAPAAPPGPDSTD</sequence>
<name>A0A7K1FKT4_9ACTN</name>
<feature type="transmembrane region" description="Helical" evidence="1">
    <location>
        <begin position="131"/>
        <end position="151"/>
    </location>
</feature>
<keyword evidence="1" id="KW-0812">Transmembrane</keyword>
<proteinExistence type="predicted"/>
<feature type="transmembrane region" description="Helical" evidence="1">
    <location>
        <begin position="309"/>
        <end position="332"/>
    </location>
</feature>
<dbReference type="GO" id="GO:0042925">
    <property type="term" value="F:benzoate transmembrane transporter activity"/>
    <property type="evidence" value="ECO:0007669"/>
    <property type="project" value="InterPro"/>
</dbReference>
<dbReference type="Proteomes" id="UP000460221">
    <property type="component" value="Unassembled WGS sequence"/>
</dbReference>
<feature type="transmembrane region" description="Helical" evidence="1">
    <location>
        <begin position="158"/>
        <end position="180"/>
    </location>
</feature>
<evidence type="ECO:0000313" key="2">
    <source>
        <dbReference type="EMBL" id="MTD13484.1"/>
    </source>
</evidence>
<feature type="transmembrane region" description="Helical" evidence="1">
    <location>
        <begin position="106"/>
        <end position="125"/>
    </location>
</feature>
<dbReference type="EMBL" id="WLYK01000001">
    <property type="protein sequence ID" value="MTD13484.1"/>
    <property type="molecule type" value="Genomic_DNA"/>
</dbReference>
<accession>A0A7K1FKT4</accession>
<feature type="transmembrane region" description="Helical" evidence="1">
    <location>
        <begin position="200"/>
        <end position="224"/>
    </location>
</feature>
<dbReference type="GO" id="GO:0005886">
    <property type="term" value="C:plasma membrane"/>
    <property type="evidence" value="ECO:0007669"/>
    <property type="project" value="TreeGrafter"/>
</dbReference>
<feature type="transmembrane region" description="Helical" evidence="1">
    <location>
        <begin position="278"/>
        <end position="302"/>
    </location>
</feature>
<dbReference type="AlphaFoldDB" id="A0A7K1FKT4"/>
<dbReference type="Pfam" id="PF03594">
    <property type="entry name" value="BenE"/>
    <property type="match status" value="1"/>
</dbReference>
<organism evidence="2 3">
    <name type="scientific">Nakamurella alba</name>
    <dbReference type="NCBI Taxonomy" id="2665158"/>
    <lineage>
        <taxon>Bacteria</taxon>
        <taxon>Bacillati</taxon>
        <taxon>Actinomycetota</taxon>
        <taxon>Actinomycetes</taxon>
        <taxon>Nakamurellales</taxon>
        <taxon>Nakamurellaceae</taxon>
        <taxon>Nakamurella</taxon>
    </lineage>
</organism>
<dbReference type="PANTHER" id="PTHR30199:SF0">
    <property type="entry name" value="INNER MEMBRANE PROTEIN YDCO"/>
    <property type="match status" value="1"/>
</dbReference>
<dbReference type="InterPro" id="IPR004711">
    <property type="entry name" value="Benzoate_Transporter"/>
</dbReference>
<keyword evidence="3" id="KW-1185">Reference proteome</keyword>
<protein>
    <submittedName>
        <fullName evidence="2">Benzoate/H(+) symporter BenE family transporter</fullName>
    </submittedName>
</protein>
<comment type="caution">
    <text evidence="2">The sequence shown here is derived from an EMBL/GenBank/DDBJ whole genome shotgun (WGS) entry which is preliminary data.</text>
</comment>
<feature type="transmembrane region" description="Helical" evidence="1">
    <location>
        <begin position="6"/>
        <end position="25"/>
    </location>
</feature>
<reference evidence="2 3" key="1">
    <citation type="submission" date="2019-11" db="EMBL/GenBank/DDBJ databases">
        <authorList>
            <person name="Jiang L.-Q."/>
        </authorList>
    </citation>
    <scope>NUCLEOTIDE SEQUENCE [LARGE SCALE GENOMIC DNA]</scope>
    <source>
        <strain evidence="2 3">YIM 132087</strain>
    </source>
</reference>
<dbReference type="NCBIfam" id="TIGR00843">
    <property type="entry name" value="benE"/>
    <property type="match status" value="1"/>
</dbReference>
<feature type="transmembrane region" description="Helical" evidence="1">
    <location>
        <begin position="32"/>
        <end position="52"/>
    </location>
</feature>
<keyword evidence="1" id="KW-1133">Transmembrane helix</keyword>
<evidence type="ECO:0000313" key="3">
    <source>
        <dbReference type="Proteomes" id="UP000460221"/>
    </source>
</evidence>
<feature type="transmembrane region" description="Helical" evidence="1">
    <location>
        <begin position="79"/>
        <end position="99"/>
    </location>
</feature>
<keyword evidence="1" id="KW-0472">Membrane</keyword>
<evidence type="ECO:0000256" key="1">
    <source>
        <dbReference type="SAM" id="Phobius"/>
    </source>
</evidence>
<dbReference type="PANTHER" id="PTHR30199">
    <property type="entry name" value="MFS FAMILY TRANSPORTER, PREDICTED SUBSTRATE BENZOATE"/>
    <property type="match status" value="1"/>
</dbReference>
<gene>
    <name evidence="2" type="primary">benE</name>
    <name evidence="2" type="ORF">GIS00_05935</name>
</gene>